<dbReference type="Proteomes" id="UP001445076">
    <property type="component" value="Unassembled WGS sequence"/>
</dbReference>
<keyword evidence="2" id="KW-1185">Reference proteome</keyword>
<reference evidence="1 2" key="1">
    <citation type="journal article" date="2024" name="BMC Genomics">
        <title>Genome assembly of redclaw crayfish (Cherax quadricarinatus) provides insights into its immune adaptation and hypoxia tolerance.</title>
        <authorList>
            <person name="Liu Z."/>
            <person name="Zheng J."/>
            <person name="Li H."/>
            <person name="Fang K."/>
            <person name="Wang S."/>
            <person name="He J."/>
            <person name="Zhou D."/>
            <person name="Weng S."/>
            <person name="Chi M."/>
            <person name="Gu Z."/>
            <person name="He J."/>
            <person name="Li F."/>
            <person name="Wang M."/>
        </authorList>
    </citation>
    <scope>NUCLEOTIDE SEQUENCE [LARGE SCALE GENOMIC DNA]</scope>
    <source>
        <strain evidence="1">ZL_2023a</strain>
    </source>
</reference>
<comment type="caution">
    <text evidence="1">The sequence shown here is derived from an EMBL/GenBank/DDBJ whole genome shotgun (WGS) entry which is preliminary data.</text>
</comment>
<evidence type="ECO:0000313" key="1">
    <source>
        <dbReference type="EMBL" id="KAK8727575.1"/>
    </source>
</evidence>
<sequence length="117" mass="13771">MLSDRNCQDRRTPEYRPSRLTVFTALPDVKELCQRSLVMAQQHSYLELETFSHINPEEFVQAFTKDNLAMCYKDLLCPGFQQAHLPHGYAHFYRLTATRQKCKLLILELSQPHLLFK</sequence>
<organism evidence="1 2">
    <name type="scientific">Cherax quadricarinatus</name>
    <name type="common">Australian red claw crayfish</name>
    <dbReference type="NCBI Taxonomy" id="27406"/>
    <lineage>
        <taxon>Eukaryota</taxon>
        <taxon>Metazoa</taxon>
        <taxon>Ecdysozoa</taxon>
        <taxon>Arthropoda</taxon>
        <taxon>Crustacea</taxon>
        <taxon>Multicrustacea</taxon>
        <taxon>Malacostraca</taxon>
        <taxon>Eumalacostraca</taxon>
        <taxon>Eucarida</taxon>
        <taxon>Decapoda</taxon>
        <taxon>Pleocyemata</taxon>
        <taxon>Astacidea</taxon>
        <taxon>Parastacoidea</taxon>
        <taxon>Parastacidae</taxon>
        <taxon>Cherax</taxon>
    </lineage>
</organism>
<protein>
    <submittedName>
        <fullName evidence="1">Uncharacterized protein</fullName>
    </submittedName>
</protein>
<evidence type="ECO:0000313" key="2">
    <source>
        <dbReference type="Proteomes" id="UP001445076"/>
    </source>
</evidence>
<name>A0AAW0W9U7_CHEQU</name>
<dbReference type="AlphaFoldDB" id="A0AAW0W9U7"/>
<gene>
    <name evidence="1" type="ORF">OTU49_009630</name>
</gene>
<dbReference type="EMBL" id="JARKIK010000075">
    <property type="protein sequence ID" value="KAK8727575.1"/>
    <property type="molecule type" value="Genomic_DNA"/>
</dbReference>
<accession>A0AAW0W9U7</accession>
<proteinExistence type="predicted"/>